<dbReference type="AlphaFoldDB" id="A0A921LN25"/>
<proteinExistence type="predicted"/>
<dbReference type="Proteomes" id="UP000782880">
    <property type="component" value="Unassembled WGS sequence"/>
</dbReference>
<feature type="transmembrane region" description="Helical" evidence="1">
    <location>
        <begin position="151"/>
        <end position="173"/>
    </location>
</feature>
<reference evidence="2" key="1">
    <citation type="journal article" date="2021" name="PeerJ">
        <title>Extensive microbial diversity within the chicken gut microbiome revealed by metagenomics and culture.</title>
        <authorList>
            <person name="Gilroy R."/>
            <person name="Ravi A."/>
            <person name="Getino M."/>
            <person name="Pursley I."/>
            <person name="Horton D.L."/>
            <person name="Alikhan N.F."/>
            <person name="Baker D."/>
            <person name="Gharbi K."/>
            <person name="Hall N."/>
            <person name="Watson M."/>
            <person name="Adriaenssens E.M."/>
            <person name="Foster-Nyarko E."/>
            <person name="Jarju S."/>
            <person name="Secka A."/>
            <person name="Antonio M."/>
            <person name="Oren A."/>
            <person name="Chaudhuri R.R."/>
            <person name="La Ragione R."/>
            <person name="Hildebrand F."/>
            <person name="Pallen M.J."/>
        </authorList>
    </citation>
    <scope>NUCLEOTIDE SEQUENCE</scope>
    <source>
        <strain evidence="2">ChiBcec21-2208</strain>
    </source>
</reference>
<evidence type="ECO:0000313" key="3">
    <source>
        <dbReference type="Proteomes" id="UP000782880"/>
    </source>
</evidence>
<dbReference type="PANTHER" id="PTHR34989:SF1">
    <property type="entry name" value="PROTEIN HDED"/>
    <property type="match status" value="1"/>
</dbReference>
<keyword evidence="1" id="KW-1133">Transmembrane helix</keyword>
<evidence type="ECO:0000256" key="1">
    <source>
        <dbReference type="SAM" id="Phobius"/>
    </source>
</evidence>
<dbReference type="GO" id="GO:0005886">
    <property type="term" value="C:plasma membrane"/>
    <property type="evidence" value="ECO:0007669"/>
    <property type="project" value="TreeGrafter"/>
</dbReference>
<gene>
    <name evidence="2" type="ORF">K8V20_06010</name>
</gene>
<dbReference type="Pfam" id="PF03729">
    <property type="entry name" value="DUF308"/>
    <property type="match status" value="2"/>
</dbReference>
<dbReference type="InterPro" id="IPR052712">
    <property type="entry name" value="Acid_resist_chaperone_HdeD"/>
</dbReference>
<protein>
    <submittedName>
        <fullName evidence="2">DUF308 domain-containing protein</fullName>
    </submittedName>
</protein>
<dbReference type="InterPro" id="IPR005325">
    <property type="entry name" value="DUF308_memb"/>
</dbReference>
<evidence type="ECO:0000313" key="2">
    <source>
        <dbReference type="EMBL" id="HJG28181.1"/>
    </source>
</evidence>
<sequence length="179" mass="19093">MVLYFWERSASVWIALLYVLMGGLLLAFPAATSTVFVWALAGGAACYGVSHLLRYLQTRKNGEASGADLFLTVLPLAFAVFAMVWPQTLLAFLPLVLGSLLLLDGVGKLPLAFMALRDHTPDATALLLSSLIPLVLGAVIVVNPFQTVQLVVRIFGIGLIADGLADFAAVLTARRTGLH</sequence>
<reference evidence="2" key="2">
    <citation type="submission" date="2021-09" db="EMBL/GenBank/DDBJ databases">
        <authorList>
            <person name="Gilroy R."/>
        </authorList>
    </citation>
    <scope>NUCLEOTIDE SEQUENCE</scope>
    <source>
        <strain evidence="2">ChiBcec21-2208</strain>
    </source>
</reference>
<feature type="transmembrane region" description="Helical" evidence="1">
    <location>
        <begin position="68"/>
        <end position="85"/>
    </location>
</feature>
<accession>A0A921LN25</accession>
<dbReference type="EMBL" id="DYVE01000156">
    <property type="protein sequence ID" value="HJG28181.1"/>
    <property type="molecule type" value="Genomic_DNA"/>
</dbReference>
<comment type="caution">
    <text evidence="2">The sequence shown here is derived from an EMBL/GenBank/DDBJ whole genome shotgun (WGS) entry which is preliminary data.</text>
</comment>
<name>A0A921LN25_9FIRM</name>
<organism evidence="2 3">
    <name type="scientific">Subdoligranulum variabile</name>
    <dbReference type="NCBI Taxonomy" id="214851"/>
    <lineage>
        <taxon>Bacteria</taxon>
        <taxon>Bacillati</taxon>
        <taxon>Bacillota</taxon>
        <taxon>Clostridia</taxon>
        <taxon>Eubacteriales</taxon>
        <taxon>Oscillospiraceae</taxon>
        <taxon>Subdoligranulum</taxon>
    </lineage>
</organism>
<keyword evidence="1" id="KW-0472">Membrane</keyword>
<feature type="transmembrane region" description="Helical" evidence="1">
    <location>
        <begin position="125"/>
        <end position="145"/>
    </location>
</feature>
<keyword evidence="1" id="KW-0812">Transmembrane</keyword>
<feature type="transmembrane region" description="Helical" evidence="1">
    <location>
        <begin position="12"/>
        <end position="30"/>
    </location>
</feature>
<feature type="transmembrane region" description="Helical" evidence="1">
    <location>
        <begin position="36"/>
        <end position="56"/>
    </location>
</feature>
<dbReference type="PANTHER" id="PTHR34989">
    <property type="entry name" value="PROTEIN HDED"/>
    <property type="match status" value="1"/>
</dbReference>